<accession>A0A2M9B7M4</accession>
<organism evidence="1 2">
    <name type="scientific">Mumia flava</name>
    <dbReference type="NCBI Taxonomy" id="1348852"/>
    <lineage>
        <taxon>Bacteria</taxon>
        <taxon>Bacillati</taxon>
        <taxon>Actinomycetota</taxon>
        <taxon>Actinomycetes</taxon>
        <taxon>Propionibacteriales</taxon>
        <taxon>Nocardioidaceae</taxon>
        <taxon>Mumia</taxon>
    </lineage>
</organism>
<gene>
    <name evidence="1" type="ORF">CLV56_3457</name>
</gene>
<dbReference type="AlphaFoldDB" id="A0A2M9B7M4"/>
<sequence length="31" mass="3441">MTLHLVGDAEADRLLDSDPFALLTGMLLKKR</sequence>
<evidence type="ECO:0000313" key="1">
    <source>
        <dbReference type="EMBL" id="PJJ53955.1"/>
    </source>
</evidence>
<dbReference type="EMBL" id="PGEZ01000002">
    <property type="protein sequence ID" value="PJJ53955.1"/>
    <property type="molecule type" value="Genomic_DNA"/>
</dbReference>
<dbReference type="Proteomes" id="UP000230842">
    <property type="component" value="Unassembled WGS sequence"/>
</dbReference>
<name>A0A2M9B7M4_9ACTN</name>
<proteinExistence type="predicted"/>
<evidence type="ECO:0000313" key="2">
    <source>
        <dbReference type="Proteomes" id="UP000230842"/>
    </source>
</evidence>
<keyword evidence="2" id="KW-1185">Reference proteome</keyword>
<protein>
    <submittedName>
        <fullName evidence="1">Uncharacterized protein</fullName>
    </submittedName>
</protein>
<comment type="caution">
    <text evidence="1">The sequence shown here is derived from an EMBL/GenBank/DDBJ whole genome shotgun (WGS) entry which is preliminary data.</text>
</comment>
<reference evidence="1 2" key="1">
    <citation type="submission" date="2017-11" db="EMBL/GenBank/DDBJ databases">
        <title>Genomic Encyclopedia of Archaeal and Bacterial Type Strains, Phase II (KMG-II): From Individual Species to Whole Genera.</title>
        <authorList>
            <person name="Goeker M."/>
        </authorList>
    </citation>
    <scope>NUCLEOTIDE SEQUENCE [LARGE SCALE GENOMIC DNA]</scope>
    <source>
        <strain evidence="1 2">DSM 27763</strain>
    </source>
</reference>